<dbReference type="STRING" id="384616.Pisl_0083"/>
<dbReference type="OrthoDB" id="374499at2157"/>
<dbReference type="EMBL" id="CP000504">
    <property type="protein sequence ID" value="ABL87267.1"/>
    <property type="molecule type" value="Genomic_DNA"/>
</dbReference>
<keyword evidence="3" id="KW-1185">Reference proteome</keyword>
<sequence length="99" mass="11205">MRLLVYAALAFLIYFDALLTYIAVGHLGAYEVMLRFVNHHPESIWLVAAGKNAGVLYLALRRRRYPWLDYAALALALWHSAAVYNGVMQLAKVIYTGAY</sequence>
<accession>A1RQN5</accession>
<dbReference type="HOGENOM" id="CLU_2379538_0_0_2"/>
<evidence type="ECO:0008006" key="4">
    <source>
        <dbReference type="Google" id="ProtNLM"/>
    </source>
</evidence>
<dbReference type="Proteomes" id="UP000002595">
    <property type="component" value="Chromosome"/>
</dbReference>
<dbReference type="AlphaFoldDB" id="A1RQN5"/>
<dbReference type="RefSeq" id="WP_011761844.1">
    <property type="nucleotide sequence ID" value="NC_008701.1"/>
</dbReference>
<keyword evidence="1" id="KW-0472">Membrane</keyword>
<protein>
    <recommendedName>
        <fullName evidence="4">DUF5658 domain-containing protein</fullName>
    </recommendedName>
</protein>
<evidence type="ECO:0000256" key="1">
    <source>
        <dbReference type="SAM" id="Phobius"/>
    </source>
</evidence>
<evidence type="ECO:0000313" key="3">
    <source>
        <dbReference type="Proteomes" id="UP000002595"/>
    </source>
</evidence>
<keyword evidence="1" id="KW-1133">Transmembrane helix</keyword>
<proteinExistence type="predicted"/>
<evidence type="ECO:0000313" key="2">
    <source>
        <dbReference type="EMBL" id="ABL87267.1"/>
    </source>
</evidence>
<dbReference type="GeneID" id="4617022"/>
<dbReference type="KEGG" id="pis:Pisl_0083"/>
<reference evidence="2" key="1">
    <citation type="submission" date="2006-12" db="EMBL/GenBank/DDBJ databases">
        <title>Complete sequence of Pyrobaculum islandicum DSM 4184.</title>
        <authorList>
            <person name="Copeland A."/>
            <person name="Lucas S."/>
            <person name="Lapidus A."/>
            <person name="Barry K."/>
            <person name="Detter J.C."/>
            <person name="Glavina del Rio T."/>
            <person name="Dalin E."/>
            <person name="Tice H."/>
            <person name="Pitluck S."/>
            <person name="Meincke L."/>
            <person name="Brettin T."/>
            <person name="Bruce D."/>
            <person name="Han C."/>
            <person name="Tapia R."/>
            <person name="Gilna P."/>
            <person name="Schmutz J."/>
            <person name="Larimer F."/>
            <person name="Land M."/>
            <person name="Hauser L."/>
            <person name="Kyrpides N."/>
            <person name="Mikhailova N."/>
            <person name="Cozen A.E."/>
            <person name="Fitz-Gibbon S.T."/>
            <person name="House C.H."/>
            <person name="Saltikov C."/>
            <person name="Lowe T."/>
            <person name="Richardson P."/>
        </authorList>
    </citation>
    <scope>NUCLEOTIDE SEQUENCE [LARGE SCALE GENOMIC DNA]</scope>
    <source>
        <strain evidence="2">DSM 4184</strain>
    </source>
</reference>
<organism evidence="2 3">
    <name type="scientific">Pyrobaculum islandicum (strain DSM 4184 / JCM 9189 / GEO3)</name>
    <dbReference type="NCBI Taxonomy" id="384616"/>
    <lineage>
        <taxon>Archaea</taxon>
        <taxon>Thermoproteota</taxon>
        <taxon>Thermoprotei</taxon>
        <taxon>Thermoproteales</taxon>
        <taxon>Thermoproteaceae</taxon>
        <taxon>Pyrobaculum</taxon>
    </lineage>
</organism>
<feature type="transmembrane region" description="Helical" evidence="1">
    <location>
        <begin position="43"/>
        <end position="60"/>
    </location>
</feature>
<dbReference type="eggNOG" id="arCOG09834">
    <property type="taxonomic scope" value="Archaea"/>
</dbReference>
<keyword evidence="1" id="KW-0812">Transmembrane</keyword>
<name>A1RQN5_PYRIL</name>
<gene>
    <name evidence="2" type="ordered locus">Pisl_0083</name>
</gene>